<protein>
    <submittedName>
        <fullName evidence="2">CoA-transferase III family protein</fullName>
    </submittedName>
</protein>
<organism evidence="2 3">
    <name type="scientific">Mycobacterium ulcerans str. Harvey</name>
    <dbReference type="NCBI Taxonomy" id="1299332"/>
    <lineage>
        <taxon>Bacteria</taxon>
        <taxon>Bacillati</taxon>
        <taxon>Actinomycetota</taxon>
        <taxon>Actinomycetes</taxon>
        <taxon>Mycobacteriales</taxon>
        <taxon>Mycobacteriaceae</taxon>
        <taxon>Mycobacterium</taxon>
        <taxon>Mycobacterium ulcerans group</taxon>
    </lineage>
</organism>
<dbReference type="SUPFAM" id="SSF89796">
    <property type="entry name" value="CoA-transferase family III (CaiB/BaiF)"/>
    <property type="match status" value="1"/>
</dbReference>
<evidence type="ECO:0000256" key="1">
    <source>
        <dbReference type="ARBA" id="ARBA00022679"/>
    </source>
</evidence>
<dbReference type="PANTHER" id="PTHR48207:SF3">
    <property type="entry name" value="SUCCINATE--HYDROXYMETHYLGLUTARATE COA-TRANSFERASE"/>
    <property type="match status" value="1"/>
</dbReference>
<evidence type="ECO:0000313" key="3">
    <source>
        <dbReference type="Proteomes" id="UP000020681"/>
    </source>
</evidence>
<name>A0ABN0QVU6_MYCUL</name>
<keyword evidence="1" id="KW-0808">Transferase</keyword>
<dbReference type="Proteomes" id="UP000020681">
    <property type="component" value="Unassembled WGS sequence"/>
</dbReference>
<dbReference type="InterPro" id="IPR003673">
    <property type="entry name" value="CoA-Trfase_fam_III"/>
</dbReference>
<accession>A0ABN0QVU6</accession>
<dbReference type="EMBL" id="JAOL01000133">
    <property type="protein sequence ID" value="EUA88780.1"/>
    <property type="molecule type" value="Genomic_DNA"/>
</dbReference>
<gene>
    <name evidence="2" type="ORF">I551_4703</name>
</gene>
<sequence length="111" mass="11312">MQMADQLLAAVRVLDLSGGTADTVARLLADLGADVLKVEPPGGSPGRNQAPTLAGASIPFAVHNANKRSVVLDPNDAADRARLLELAAGADILVDSGLPGRPAATGHRVWS</sequence>
<comment type="caution">
    <text evidence="2">The sequence shown here is derived from an EMBL/GenBank/DDBJ whole genome shotgun (WGS) entry which is preliminary data.</text>
</comment>
<dbReference type="InterPro" id="IPR023606">
    <property type="entry name" value="CoA-Trfase_III_dom_1_sf"/>
</dbReference>
<proteinExistence type="predicted"/>
<dbReference type="Gene3D" id="3.40.50.10540">
    <property type="entry name" value="Crotonobetainyl-coa:carnitine coa-transferase, domain 1"/>
    <property type="match status" value="1"/>
</dbReference>
<evidence type="ECO:0000313" key="2">
    <source>
        <dbReference type="EMBL" id="EUA88780.1"/>
    </source>
</evidence>
<dbReference type="Pfam" id="PF02515">
    <property type="entry name" value="CoA_transf_3"/>
    <property type="match status" value="1"/>
</dbReference>
<dbReference type="PANTHER" id="PTHR48207">
    <property type="entry name" value="SUCCINATE--HYDROXYMETHYLGLUTARATE COA-TRANSFERASE"/>
    <property type="match status" value="1"/>
</dbReference>
<dbReference type="InterPro" id="IPR050483">
    <property type="entry name" value="CoA-transferase_III_domain"/>
</dbReference>
<reference evidence="2 3" key="1">
    <citation type="submission" date="2014-01" db="EMBL/GenBank/DDBJ databases">
        <authorList>
            <person name="Dobos K."/>
            <person name="Lenaerts A."/>
            <person name="Ordway D."/>
            <person name="DeGroote M.A."/>
            <person name="Parker T."/>
            <person name="Sizemore C."/>
            <person name="Tallon L.J."/>
            <person name="Sadzewicz L.K."/>
            <person name="Sengamalay N."/>
            <person name="Fraser C.M."/>
            <person name="Hine E."/>
            <person name="Shefchek K.A."/>
            <person name="Das S.P."/>
            <person name="Tettelin H."/>
        </authorList>
    </citation>
    <scope>NUCLEOTIDE SEQUENCE [LARGE SCALE GENOMIC DNA]</scope>
    <source>
        <strain evidence="2 3">Harvey</strain>
    </source>
</reference>
<keyword evidence="3" id="KW-1185">Reference proteome</keyword>